<dbReference type="AlphaFoldDB" id="A0A6J5G9P5"/>
<evidence type="ECO:0000256" key="5">
    <source>
        <dbReference type="SAM" id="SignalP"/>
    </source>
</evidence>
<feature type="domain" description="Thioredoxin" evidence="6">
    <location>
        <begin position="47"/>
        <end position="215"/>
    </location>
</feature>
<dbReference type="FunFam" id="3.40.30.10:FF:000013">
    <property type="entry name" value="Blast:Protein SCO1 homolog, mitochondrial"/>
    <property type="match status" value="1"/>
</dbReference>
<evidence type="ECO:0000256" key="1">
    <source>
        <dbReference type="ARBA" id="ARBA00010996"/>
    </source>
</evidence>
<dbReference type="Pfam" id="PF02630">
    <property type="entry name" value="SCO1-SenC"/>
    <property type="match status" value="1"/>
</dbReference>
<dbReference type="EMBL" id="CADIKL010000020">
    <property type="protein sequence ID" value="CAB3795006.1"/>
    <property type="molecule type" value="Genomic_DNA"/>
</dbReference>
<accession>A0A6J5G9P5</accession>
<keyword evidence="2 3" id="KW-0186">Copper</keyword>
<proteinExistence type="inferred from homology"/>
<keyword evidence="4" id="KW-1015">Disulfide bond</keyword>
<dbReference type="PANTHER" id="PTHR12151:SF25">
    <property type="entry name" value="LINALOOL DEHYDRATASE_ISOMERASE DOMAIN-CONTAINING PROTEIN"/>
    <property type="match status" value="1"/>
</dbReference>
<feature type="chain" id="PRO_5026941001" description="Thioredoxin domain-containing protein" evidence="5">
    <location>
        <begin position="41"/>
        <end position="215"/>
    </location>
</feature>
<reference evidence="7 8" key="1">
    <citation type="submission" date="2020-04" db="EMBL/GenBank/DDBJ databases">
        <authorList>
            <person name="De Canck E."/>
        </authorList>
    </citation>
    <scope>NUCLEOTIDE SEQUENCE [LARGE SCALE GENOMIC DNA]</scope>
    <source>
        <strain evidence="7 8">LMG 28688</strain>
    </source>
</reference>
<evidence type="ECO:0000259" key="6">
    <source>
        <dbReference type="PROSITE" id="PS51352"/>
    </source>
</evidence>
<dbReference type="InterPro" id="IPR036249">
    <property type="entry name" value="Thioredoxin-like_sf"/>
</dbReference>
<feature type="binding site" evidence="3">
    <location>
        <position position="91"/>
    </location>
    <ligand>
        <name>Cu cation</name>
        <dbReference type="ChEBI" id="CHEBI:23378"/>
    </ligand>
</feature>
<dbReference type="PANTHER" id="PTHR12151">
    <property type="entry name" value="ELECTRON TRANSPORT PROTIN SCO1/SENC FAMILY MEMBER"/>
    <property type="match status" value="1"/>
</dbReference>
<protein>
    <recommendedName>
        <fullName evidence="6">Thioredoxin domain-containing protein</fullName>
    </recommendedName>
</protein>
<name>A0A6J5G9P5_9BURK</name>
<dbReference type="RefSeq" id="WP_377728936.1">
    <property type="nucleotide sequence ID" value="NZ_CADIKL010000020.1"/>
</dbReference>
<dbReference type="PROSITE" id="PS51352">
    <property type="entry name" value="THIOREDOXIN_2"/>
    <property type="match status" value="1"/>
</dbReference>
<dbReference type="Gene3D" id="3.40.30.10">
    <property type="entry name" value="Glutaredoxin"/>
    <property type="match status" value="1"/>
</dbReference>
<organism evidence="7 8">
    <name type="scientific">Paraburkholderia caffeinitolerans</name>
    <dbReference type="NCBI Taxonomy" id="1723730"/>
    <lineage>
        <taxon>Bacteria</taxon>
        <taxon>Pseudomonadati</taxon>
        <taxon>Pseudomonadota</taxon>
        <taxon>Betaproteobacteria</taxon>
        <taxon>Burkholderiales</taxon>
        <taxon>Burkholderiaceae</taxon>
        <taxon>Paraburkholderia</taxon>
    </lineage>
</organism>
<keyword evidence="3" id="KW-0479">Metal-binding</keyword>
<evidence type="ECO:0000313" key="7">
    <source>
        <dbReference type="EMBL" id="CAB3795006.1"/>
    </source>
</evidence>
<feature type="binding site" evidence="3">
    <location>
        <position position="87"/>
    </location>
    <ligand>
        <name>Cu cation</name>
        <dbReference type="ChEBI" id="CHEBI:23378"/>
    </ligand>
</feature>
<dbReference type="InterPro" id="IPR013766">
    <property type="entry name" value="Thioredoxin_domain"/>
</dbReference>
<dbReference type="Proteomes" id="UP000494119">
    <property type="component" value="Unassembled WGS sequence"/>
</dbReference>
<dbReference type="InterPro" id="IPR003782">
    <property type="entry name" value="SCO1/SenC"/>
</dbReference>
<evidence type="ECO:0000256" key="2">
    <source>
        <dbReference type="ARBA" id="ARBA00023008"/>
    </source>
</evidence>
<keyword evidence="8" id="KW-1185">Reference proteome</keyword>
<comment type="similarity">
    <text evidence="1">Belongs to the SCO1/2 family.</text>
</comment>
<evidence type="ECO:0000313" key="8">
    <source>
        <dbReference type="Proteomes" id="UP000494119"/>
    </source>
</evidence>
<evidence type="ECO:0000256" key="3">
    <source>
        <dbReference type="PIRSR" id="PIRSR603782-1"/>
    </source>
</evidence>
<dbReference type="CDD" id="cd02968">
    <property type="entry name" value="SCO"/>
    <property type="match status" value="1"/>
</dbReference>
<keyword evidence="5" id="KW-0732">Signal</keyword>
<dbReference type="SUPFAM" id="SSF52833">
    <property type="entry name" value="Thioredoxin-like"/>
    <property type="match status" value="1"/>
</dbReference>
<feature type="disulfide bond" description="Redox-active" evidence="4">
    <location>
        <begin position="87"/>
        <end position="91"/>
    </location>
</feature>
<feature type="signal peptide" evidence="5">
    <location>
        <begin position="1"/>
        <end position="40"/>
    </location>
</feature>
<sequence>MFPEFDASRTSRFALRAVARPALLLALAAGSVLLAACTRAAEPWQLTDVSGHLPDLTFALTEDSGKPITSADLHGNTTLVYFGYTHCPDVCPETMARLMQVIAKLGPDAQHVRILFISVDPARDTPQALHAYVSAFDAHHALGLTGTDAQIESLAKRYRVAYQMEQRDPDGSYEVTHSSAVYVFDAQGRARLLATDKDSPDAIAHDVRRVIGPAA</sequence>
<evidence type="ECO:0000256" key="4">
    <source>
        <dbReference type="PIRSR" id="PIRSR603782-2"/>
    </source>
</evidence>
<feature type="binding site" evidence="3">
    <location>
        <position position="177"/>
    </location>
    <ligand>
        <name>Cu cation</name>
        <dbReference type="ChEBI" id="CHEBI:23378"/>
    </ligand>
</feature>
<dbReference type="GO" id="GO:0046872">
    <property type="term" value="F:metal ion binding"/>
    <property type="evidence" value="ECO:0007669"/>
    <property type="project" value="UniProtKB-KW"/>
</dbReference>
<gene>
    <name evidence="7" type="ORF">LMG28688_04025</name>
</gene>